<feature type="compositionally biased region" description="Polar residues" evidence="1">
    <location>
        <begin position="1"/>
        <end position="17"/>
    </location>
</feature>
<dbReference type="AlphaFoldDB" id="A0A0N5CM23"/>
<accession>A0A0N5CM23</accession>
<evidence type="ECO:0000313" key="3">
    <source>
        <dbReference type="Proteomes" id="UP000276776"/>
    </source>
</evidence>
<dbReference type="EMBL" id="UYYF01000132">
    <property type="protein sequence ID" value="VDM96483.1"/>
    <property type="molecule type" value="Genomic_DNA"/>
</dbReference>
<evidence type="ECO:0000313" key="4">
    <source>
        <dbReference type="WBParaSite" id="TCLT_0000118701-mRNA-1"/>
    </source>
</evidence>
<reference evidence="4" key="1">
    <citation type="submission" date="2017-02" db="UniProtKB">
        <authorList>
            <consortium name="WormBaseParasite"/>
        </authorList>
    </citation>
    <scope>IDENTIFICATION</scope>
</reference>
<feature type="compositionally biased region" description="Basic and acidic residues" evidence="1">
    <location>
        <begin position="18"/>
        <end position="27"/>
    </location>
</feature>
<keyword evidence="3" id="KW-1185">Reference proteome</keyword>
<proteinExistence type="predicted"/>
<evidence type="ECO:0000256" key="1">
    <source>
        <dbReference type="SAM" id="MobiDB-lite"/>
    </source>
</evidence>
<evidence type="ECO:0000313" key="2">
    <source>
        <dbReference type="EMBL" id="VDM96483.1"/>
    </source>
</evidence>
<dbReference type="WBParaSite" id="TCLT_0000118701-mRNA-1">
    <property type="protein sequence ID" value="TCLT_0000118701-mRNA-1"/>
    <property type="gene ID" value="TCLT_0000118701"/>
</dbReference>
<gene>
    <name evidence="2" type="ORF">TCLT_LOCUS1188</name>
</gene>
<dbReference type="Proteomes" id="UP000276776">
    <property type="component" value="Unassembled WGS sequence"/>
</dbReference>
<name>A0A0N5CM23_THECL</name>
<feature type="compositionally biased region" description="Polar residues" evidence="1">
    <location>
        <begin position="28"/>
        <end position="42"/>
    </location>
</feature>
<organism evidence="4">
    <name type="scientific">Thelazia callipaeda</name>
    <name type="common">Oriental eyeworm</name>
    <name type="synonym">Parasitic nematode</name>
    <dbReference type="NCBI Taxonomy" id="103827"/>
    <lineage>
        <taxon>Eukaryota</taxon>
        <taxon>Metazoa</taxon>
        <taxon>Ecdysozoa</taxon>
        <taxon>Nematoda</taxon>
        <taxon>Chromadorea</taxon>
        <taxon>Rhabditida</taxon>
        <taxon>Spirurina</taxon>
        <taxon>Spiruromorpha</taxon>
        <taxon>Thelazioidea</taxon>
        <taxon>Thelaziidae</taxon>
        <taxon>Thelazia</taxon>
    </lineage>
</organism>
<feature type="region of interest" description="Disordered" evidence="1">
    <location>
        <begin position="1"/>
        <end position="42"/>
    </location>
</feature>
<sequence length="116" mass="13560">MEVNSGNSSVISCNNKRSGSDSQRRQNGENASNTREHSSIQIGQLSNGWERFLKNLPHHRRLSESEQSELMLPQIRNMFGAEKVMCQHYKERMKTTDHLATRCEKMLFLERRDHSR</sequence>
<protein>
    <submittedName>
        <fullName evidence="4">BLOC-1-related complex subunit 5</fullName>
    </submittedName>
</protein>
<reference evidence="2 3" key="2">
    <citation type="submission" date="2018-11" db="EMBL/GenBank/DDBJ databases">
        <authorList>
            <consortium name="Pathogen Informatics"/>
        </authorList>
    </citation>
    <scope>NUCLEOTIDE SEQUENCE [LARGE SCALE GENOMIC DNA]</scope>
</reference>